<evidence type="ECO:0000313" key="6">
    <source>
        <dbReference type="EMBL" id="CAK3961778.1"/>
    </source>
</evidence>
<evidence type="ECO:0000256" key="3">
    <source>
        <dbReference type="ARBA" id="ARBA00023295"/>
    </source>
</evidence>
<evidence type="ECO:0000256" key="4">
    <source>
        <dbReference type="SAM" id="MobiDB-lite"/>
    </source>
</evidence>
<dbReference type="EMBL" id="CAVMBE010000016">
    <property type="protein sequence ID" value="CAK3961778.1"/>
    <property type="molecule type" value="Genomic_DNA"/>
</dbReference>
<dbReference type="AlphaFoldDB" id="A0AAI8YWU4"/>
<dbReference type="Pfam" id="PF01156">
    <property type="entry name" value="IU_nuc_hydro"/>
    <property type="match status" value="1"/>
</dbReference>
<gene>
    <name evidence="6" type="ORF">LECACI_7A003445</name>
</gene>
<evidence type="ECO:0000259" key="5">
    <source>
        <dbReference type="Pfam" id="PF01156"/>
    </source>
</evidence>
<evidence type="ECO:0000313" key="7">
    <source>
        <dbReference type="Proteomes" id="UP001296104"/>
    </source>
</evidence>
<dbReference type="GO" id="GO:0006152">
    <property type="term" value="P:purine nucleoside catabolic process"/>
    <property type="evidence" value="ECO:0007669"/>
    <property type="project" value="TreeGrafter"/>
</dbReference>
<organism evidence="6 7">
    <name type="scientific">Lecanosticta acicola</name>
    <dbReference type="NCBI Taxonomy" id="111012"/>
    <lineage>
        <taxon>Eukaryota</taxon>
        <taxon>Fungi</taxon>
        <taxon>Dikarya</taxon>
        <taxon>Ascomycota</taxon>
        <taxon>Pezizomycotina</taxon>
        <taxon>Dothideomycetes</taxon>
        <taxon>Dothideomycetidae</taxon>
        <taxon>Mycosphaerellales</taxon>
        <taxon>Mycosphaerellaceae</taxon>
        <taxon>Lecanosticta</taxon>
    </lineage>
</organism>
<dbReference type="GO" id="GO:0008477">
    <property type="term" value="F:purine nucleosidase activity"/>
    <property type="evidence" value="ECO:0007669"/>
    <property type="project" value="TreeGrafter"/>
</dbReference>
<protein>
    <recommendedName>
        <fullName evidence="5">Inosine/uridine-preferring nucleoside hydrolase domain-containing protein</fullName>
    </recommendedName>
</protein>
<dbReference type="Proteomes" id="UP001296104">
    <property type="component" value="Unassembled WGS sequence"/>
</dbReference>
<comment type="caution">
    <text evidence="6">The sequence shown here is derived from an EMBL/GenBank/DDBJ whole genome shotgun (WGS) entry which is preliminary data.</text>
</comment>
<dbReference type="Gene3D" id="3.90.245.10">
    <property type="entry name" value="Ribonucleoside hydrolase-like"/>
    <property type="match status" value="1"/>
</dbReference>
<keyword evidence="3" id="KW-0326">Glycosidase</keyword>
<dbReference type="PANTHER" id="PTHR12304:SF56">
    <property type="entry name" value="HYDROLASE, PUTATIVE (AFU_ORTHOLOGUE AFUA_1G11790)-RELATED"/>
    <property type="match status" value="1"/>
</dbReference>
<keyword evidence="2" id="KW-0378">Hydrolase</keyword>
<feature type="region of interest" description="Disordered" evidence="4">
    <location>
        <begin position="420"/>
        <end position="442"/>
    </location>
</feature>
<sequence length="474" mass="52591">MSRKIIIDTDPGVDDVLALLLALAATPEELEILLISVTYGNIDVRNCLRNVISLFHHVEQEIEWRKSQGRDPGFQTLRKTKPIVAVGPDHPLAEQTMMADFFHGRDGLAGIHETHPHMTPADTWKSLFDRSQQSSDPEEHAVAEELANKDALFIPSKKPSSEEILRLLRDNEPDTITIVAIGPLTNLALAAAQDPETFLRAKEIVVMGGNINDIGNVCGNLSPSSTNIISAPEPLFRLTKQPTGPIRTQLNSRNQITPVAEFNTFADSIAAARVYALSSQDPKTTMPPPIPPTSTNEQTVLRPYPETLSRQLKITMFPVDITHRHNLSRGVYRTILASPSTSNSPLASWLSAFLTSTFRKIESLQQEASGDDVNLGLHDPLTIWYCMTDPATWQINEDEDIRIETSGQWTRGMCVVDRRTRRKRAEGEEGEKAGDTGNWLSRRGGNRLRRAVRSPAGGEEGFGGLMLRRILNME</sequence>
<feature type="domain" description="Inosine/uridine-preferring nucleoside hydrolase" evidence="5">
    <location>
        <begin position="5"/>
        <end position="424"/>
    </location>
</feature>
<dbReference type="InterPro" id="IPR036452">
    <property type="entry name" value="Ribo_hydro-like"/>
</dbReference>
<proteinExistence type="inferred from homology"/>
<dbReference type="GO" id="GO:0005829">
    <property type="term" value="C:cytosol"/>
    <property type="evidence" value="ECO:0007669"/>
    <property type="project" value="TreeGrafter"/>
</dbReference>
<accession>A0AAI8YWU4</accession>
<feature type="compositionally biased region" description="Basic and acidic residues" evidence="4">
    <location>
        <begin position="425"/>
        <end position="434"/>
    </location>
</feature>
<comment type="similarity">
    <text evidence="1">Belongs to the IUNH family.</text>
</comment>
<evidence type="ECO:0000256" key="1">
    <source>
        <dbReference type="ARBA" id="ARBA00009176"/>
    </source>
</evidence>
<dbReference type="PANTHER" id="PTHR12304">
    <property type="entry name" value="INOSINE-URIDINE PREFERRING NUCLEOSIDE HYDROLASE"/>
    <property type="match status" value="1"/>
</dbReference>
<evidence type="ECO:0000256" key="2">
    <source>
        <dbReference type="ARBA" id="ARBA00022801"/>
    </source>
</evidence>
<reference evidence="6" key="1">
    <citation type="submission" date="2023-11" db="EMBL/GenBank/DDBJ databases">
        <authorList>
            <person name="Alioto T."/>
            <person name="Alioto T."/>
            <person name="Gomez Garrido J."/>
        </authorList>
    </citation>
    <scope>NUCLEOTIDE SEQUENCE</scope>
</reference>
<dbReference type="InterPro" id="IPR023186">
    <property type="entry name" value="IUNH"/>
</dbReference>
<dbReference type="SUPFAM" id="SSF53590">
    <property type="entry name" value="Nucleoside hydrolase"/>
    <property type="match status" value="1"/>
</dbReference>
<keyword evidence="7" id="KW-1185">Reference proteome</keyword>
<dbReference type="InterPro" id="IPR001910">
    <property type="entry name" value="Inosine/uridine_hydrolase_dom"/>
</dbReference>
<name>A0AAI8YWU4_9PEZI</name>